<dbReference type="OrthoDB" id="25155at2157"/>
<dbReference type="GO" id="GO:0005737">
    <property type="term" value="C:cytoplasm"/>
    <property type="evidence" value="ECO:0007669"/>
    <property type="project" value="TreeGrafter"/>
</dbReference>
<dbReference type="InterPro" id="IPR023214">
    <property type="entry name" value="HAD_sf"/>
</dbReference>
<gene>
    <name evidence="1" type="ORF">HYG81_17980</name>
</gene>
<organism evidence="1 2">
    <name type="scientific">Natrinema zhouii</name>
    <dbReference type="NCBI Taxonomy" id="1710539"/>
    <lineage>
        <taxon>Archaea</taxon>
        <taxon>Methanobacteriati</taxon>
        <taxon>Methanobacteriota</taxon>
        <taxon>Stenosarchaea group</taxon>
        <taxon>Halobacteria</taxon>
        <taxon>Halobacteriales</taxon>
        <taxon>Natrialbaceae</taxon>
        <taxon>Natrinema</taxon>
    </lineage>
</organism>
<reference evidence="1 2" key="1">
    <citation type="submission" date="2020-07" db="EMBL/GenBank/DDBJ databases">
        <title>Natrinema (YPL30) sp. nov. and Haloterrigena xxxxxx (YPL8) sp. nov., isolated from a salt mine.</title>
        <authorList>
            <person name="Cui H."/>
        </authorList>
    </citation>
    <scope>NUCLEOTIDE SEQUENCE [LARGE SCALE GENOMIC DNA]</scope>
    <source>
        <strain evidence="1 2">YPL13</strain>
    </source>
</reference>
<dbReference type="SUPFAM" id="SSF56784">
    <property type="entry name" value="HAD-like"/>
    <property type="match status" value="1"/>
</dbReference>
<dbReference type="EMBL" id="CP059154">
    <property type="protein sequence ID" value="QLK25940.1"/>
    <property type="molecule type" value="Genomic_DNA"/>
</dbReference>
<dbReference type="Pfam" id="PF13242">
    <property type="entry name" value="Hydrolase_like"/>
    <property type="match status" value="1"/>
</dbReference>
<evidence type="ECO:0000313" key="2">
    <source>
        <dbReference type="Proteomes" id="UP000510869"/>
    </source>
</evidence>
<name>A0A7D6GKA5_9EURY</name>
<keyword evidence="2" id="KW-1185">Reference proteome</keyword>
<dbReference type="KEGG" id="nay:HYG81_17980"/>
<dbReference type="InterPro" id="IPR006357">
    <property type="entry name" value="HAD-SF_hydro_IIA"/>
</dbReference>
<sequence length="263" mass="27420">MTAYEAVIVDVDGTIVRGEELLPGVTDGLHALEAAGCSRLLFSNNPTRGSDHYGEQLAPYGIDVDPATVLTSATVSAEYLAATHPGERVYLVGNERLEAILEDAAVELTADPDAADVVLGSFDENFSFDTLWEALRALEGDVPFYGTDPDATIPIDGGEIPGSGAILAAMEAVAGREPDAILGKPSPIAAATAMNRLDVDPTKTLVIGDRLDTDIALGNRAGMETALVLTGVTDRAALAAADIEPDHVLESLAAIETLLSRTH</sequence>
<dbReference type="NCBIfam" id="TIGR01460">
    <property type="entry name" value="HAD-SF-IIA"/>
    <property type="match status" value="1"/>
</dbReference>
<accession>A0A7D6GKA5</accession>
<dbReference type="Pfam" id="PF13344">
    <property type="entry name" value="Hydrolase_6"/>
    <property type="match status" value="1"/>
</dbReference>
<dbReference type="PANTHER" id="PTHR19288">
    <property type="entry name" value="4-NITROPHENYLPHOSPHATASE-RELATED"/>
    <property type="match status" value="1"/>
</dbReference>
<dbReference type="GO" id="GO:0016791">
    <property type="term" value="F:phosphatase activity"/>
    <property type="evidence" value="ECO:0007669"/>
    <property type="project" value="TreeGrafter"/>
</dbReference>
<dbReference type="AlphaFoldDB" id="A0A7D6GKA5"/>
<dbReference type="Gene3D" id="3.40.50.1000">
    <property type="entry name" value="HAD superfamily/HAD-like"/>
    <property type="match status" value="2"/>
</dbReference>
<dbReference type="Proteomes" id="UP000510869">
    <property type="component" value="Chromosome"/>
</dbReference>
<dbReference type="PANTHER" id="PTHR19288:SF46">
    <property type="entry name" value="HALOACID DEHALOGENASE-LIKE HYDROLASE DOMAIN-CONTAINING PROTEIN 2"/>
    <property type="match status" value="1"/>
</dbReference>
<dbReference type="GeneID" id="56145135"/>
<dbReference type="RefSeq" id="WP_180841121.1">
    <property type="nucleotide sequence ID" value="NZ_CP059154.1"/>
</dbReference>
<evidence type="ECO:0000313" key="1">
    <source>
        <dbReference type="EMBL" id="QLK25940.1"/>
    </source>
</evidence>
<dbReference type="PIRSF" id="PIRSF000915">
    <property type="entry name" value="PGP-type_phosphatase"/>
    <property type="match status" value="1"/>
</dbReference>
<proteinExistence type="predicted"/>
<keyword evidence="1" id="KW-0378">Hydrolase</keyword>
<dbReference type="InterPro" id="IPR036412">
    <property type="entry name" value="HAD-like_sf"/>
</dbReference>
<protein>
    <submittedName>
        <fullName evidence="1">HAD-IIA family hydrolase</fullName>
    </submittedName>
</protein>